<dbReference type="AlphaFoldDB" id="A0A975AK01"/>
<keyword evidence="1" id="KW-0812">Transmembrane</keyword>
<dbReference type="KEGG" id="scyp:JYB88_11250"/>
<name>A0A975AK01_9GAMM</name>
<dbReference type="Proteomes" id="UP000663281">
    <property type="component" value="Chromosome"/>
</dbReference>
<evidence type="ECO:0000313" key="2">
    <source>
        <dbReference type="EMBL" id="QSX28847.1"/>
    </source>
</evidence>
<dbReference type="InterPro" id="IPR021806">
    <property type="entry name" value="DUF3379"/>
</dbReference>
<keyword evidence="3" id="KW-1185">Reference proteome</keyword>
<reference evidence="2 3" key="1">
    <citation type="submission" date="2021-03" db="EMBL/GenBank/DDBJ databases">
        <title>Novel species identification of genus Shewanella.</title>
        <authorList>
            <person name="Liu G."/>
            <person name="Zhang Q."/>
        </authorList>
    </citation>
    <scope>NUCLEOTIDE SEQUENCE [LARGE SCALE GENOMIC DNA]</scope>
    <source>
        <strain evidence="2 3">FJAT-53726</strain>
    </source>
</reference>
<dbReference type="RefSeq" id="WP_207324183.1">
    <property type="nucleotide sequence ID" value="NZ_CP071504.1"/>
</dbReference>
<gene>
    <name evidence="2" type="ORF">JYB88_11250</name>
</gene>
<organism evidence="2 3">
    <name type="scientific">Shewanella cyperi</name>
    <dbReference type="NCBI Taxonomy" id="2814292"/>
    <lineage>
        <taxon>Bacteria</taxon>
        <taxon>Pseudomonadati</taxon>
        <taxon>Pseudomonadota</taxon>
        <taxon>Gammaproteobacteria</taxon>
        <taxon>Alteromonadales</taxon>
        <taxon>Shewanellaceae</taxon>
        <taxon>Shewanella</taxon>
    </lineage>
</organism>
<evidence type="ECO:0000313" key="3">
    <source>
        <dbReference type="Proteomes" id="UP000663281"/>
    </source>
</evidence>
<evidence type="ECO:0000256" key="1">
    <source>
        <dbReference type="SAM" id="Phobius"/>
    </source>
</evidence>
<sequence length="234" mass="26228">MDELEFRRRAYSDPQSQDPEFLAAMAEEENRGAFVRELKQLDAKLARAMNVDVPETLAARLLLRQQLLAHRQSKRRTTWLMAMAASIAFVIGLGFSWLRLGPVDLGEHALAHVHHEPMALTMEQAVDLPTLNASLASISGLKGAHFNALPGKVVFKAFCDFRGVQSIHLVLEGENGKTTLFIVPLEERMQLSERFADSTLKGLGFRTRDAFLMLVGDEQQSLNALQQTIRQDFI</sequence>
<protein>
    <submittedName>
        <fullName evidence="2">DUF3379 domain-containing protein</fullName>
    </submittedName>
</protein>
<proteinExistence type="predicted"/>
<dbReference type="EMBL" id="CP071504">
    <property type="protein sequence ID" value="QSX28847.1"/>
    <property type="molecule type" value="Genomic_DNA"/>
</dbReference>
<dbReference type="Pfam" id="PF11859">
    <property type="entry name" value="DUF3379"/>
    <property type="match status" value="1"/>
</dbReference>
<keyword evidence="1" id="KW-0472">Membrane</keyword>
<accession>A0A975AK01</accession>
<keyword evidence="1" id="KW-1133">Transmembrane helix</keyword>
<feature type="transmembrane region" description="Helical" evidence="1">
    <location>
        <begin position="79"/>
        <end position="98"/>
    </location>
</feature>